<reference evidence="1 2" key="1">
    <citation type="submission" date="2019-08" db="EMBL/GenBank/DDBJ databases">
        <title>Complete genomes of the Campylobacter fetus subsp. venerealis, Campylobacter lari subsp. concheus, Campylobacter sputorum bv. sputorum and Campylobacter volucris type strains.</title>
        <authorList>
            <person name="Miller W.G."/>
            <person name="Yee E."/>
        </authorList>
    </citation>
    <scope>NUCLEOTIDE SEQUENCE [LARGE SCALE GENOMIC DNA]</scope>
    <source>
        <strain evidence="1 2">NCTC 10354</strain>
    </source>
</reference>
<name>A0AAE6IY39_CAMFE</name>
<protein>
    <submittedName>
        <fullName evidence="1">Uncharacterized protein</fullName>
    </submittedName>
</protein>
<organism evidence="1 2">
    <name type="scientific">Campylobacter fetus subsp. venerealis NCTC 10354</name>
    <dbReference type="NCBI Taxonomy" id="983328"/>
    <lineage>
        <taxon>Bacteria</taxon>
        <taxon>Pseudomonadati</taxon>
        <taxon>Campylobacterota</taxon>
        <taxon>Epsilonproteobacteria</taxon>
        <taxon>Campylobacterales</taxon>
        <taxon>Campylobacteraceae</taxon>
        <taxon>Campylobacter</taxon>
        <taxon>Campylobacter fetus subsp. venerealis bv. venerealis</taxon>
    </lineage>
</organism>
<dbReference type="EMBL" id="CP043435">
    <property type="protein sequence ID" value="QEL44468.1"/>
    <property type="molecule type" value="Genomic_DNA"/>
</dbReference>
<sequence>MENRKFTIGYGGIEWDICEKNWEYHDKKSDNNLNNLNRVDDNGVISYIFGILPVLDEDPKYKKLGEICDFEVLSNGHKFTGTFIDALEYIRVNFGSHSQIYTEFSSLSQKR</sequence>
<accession>A0AAE6IY39</accession>
<evidence type="ECO:0000313" key="2">
    <source>
        <dbReference type="Proteomes" id="UP000322035"/>
    </source>
</evidence>
<dbReference type="RefSeq" id="WP_002848719.1">
    <property type="nucleotide sequence ID" value="NZ_CP043435.1"/>
</dbReference>
<evidence type="ECO:0000313" key="1">
    <source>
        <dbReference type="EMBL" id="QEL44468.1"/>
    </source>
</evidence>
<dbReference type="Proteomes" id="UP000322035">
    <property type="component" value="Chromosome"/>
</dbReference>
<proteinExistence type="predicted"/>
<gene>
    <name evidence="1" type="ORF">CFVT_0488</name>
</gene>
<dbReference type="AlphaFoldDB" id="A0AAE6IY39"/>